<dbReference type="HAMAP" id="MF_01302_B">
    <property type="entry name" value="Ribosomal_uS8_B"/>
    <property type="match status" value="1"/>
</dbReference>
<proteinExistence type="inferred from homology"/>
<evidence type="ECO:0000313" key="7">
    <source>
        <dbReference type="EMBL" id="PIQ74662.1"/>
    </source>
</evidence>
<gene>
    <name evidence="5" type="primary">rpsH</name>
    <name evidence="7" type="ORF">COV85_00980</name>
</gene>
<dbReference type="AlphaFoldDB" id="A0A2H0KR91"/>
<dbReference type="InterPro" id="IPR047863">
    <property type="entry name" value="Ribosomal_uS8_CS"/>
</dbReference>
<dbReference type="Gene3D" id="3.30.1370.30">
    <property type="match status" value="1"/>
</dbReference>
<dbReference type="GO" id="GO:0005737">
    <property type="term" value="C:cytoplasm"/>
    <property type="evidence" value="ECO:0007669"/>
    <property type="project" value="UniProtKB-ARBA"/>
</dbReference>
<dbReference type="Gene3D" id="3.30.1490.10">
    <property type="match status" value="1"/>
</dbReference>
<dbReference type="Pfam" id="PF00410">
    <property type="entry name" value="Ribosomal_S8"/>
    <property type="match status" value="1"/>
</dbReference>
<protein>
    <recommendedName>
        <fullName evidence="4 5">Small ribosomal subunit protein uS8</fullName>
    </recommendedName>
</protein>
<evidence type="ECO:0000313" key="8">
    <source>
        <dbReference type="Proteomes" id="UP000231550"/>
    </source>
</evidence>
<evidence type="ECO:0000256" key="4">
    <source>
        <dbReference type="ARBA" id="ARBA00035258"/>
    </source>
</evidence>
<evidence type="ECO:0000256" key="2">
    <source>
        <dbReference type="ARBA" id="ARBA00022980"/>
    </source>
</evidence>
<name>A0A2H0KR91_9BACT</name>
<evidence type="ECO:0000256" key="1">
    <source>
        <dbReference type="ARBA" id="ARBA00006471"/>
    </source>
</evidence>
<dbReference type="GO" id="GO:0003735">
    <property type="term" value="F:structural constituent of ribosome"/>
    <property type="evidence" value="ECO:0007669"/>
    <property type="project" value="InterPro"/>
</dbReference>
<comment type="function">
    <text evidence="5">One of the primary rRNA binding proteins, it binds directly to 16S rRNA central domain where it helps coordinate assembly of the platform of the 30S subunit.</text>
</comment>
<keyword evidence="5" id="KW-0699">rRNA-binding</keyword>
<keyword evidence="5" id="KW-0694">RNA-binding</keyword>
<evidence type="ECO:0000256" key="5">
    <source>
        <dbReference type="HAMAP-Rule" id="MF_01302"/>
    </source>
</evidence>
<comment type="subunit">
    <text evidence="5">Part of the 30S ribosomal subunit. Contacts proteins S5 and S12.</text>
</comment>
<evidence type="ECO:0000256" key="6">
    <source>
        <dbReference type="RuleBase" id="RU003660"/>
    </source>
</evidence>
<dbReference type="Proteomes" id="UP000231550">
    <property type="component" value="Unassembled WGS sequence"/>
</dbReference>
<accession>A0A2H0KR91</accession>
<comment type="similarity">
    <text evidence="1 5 6">Belongs to the universal ribosomal protein uS8 family.</text>
</comment>
<dbReference type="FunFam" id="3.30.1490.10:FF:000001">
    <property type="entry name" value="30S ribosomal protein S8"/>
    <property type="match status" value="1"/>
</dbReference>
<dbReference type="InterPro" id="IPR035987">
    <property type="entry name" value="Ribosomal_uS8_sf"/>
</dbReference>
<dbReference type="SUPFAM" id="SSF56047">
    <property type="entry name" value="Ribosomal protein S8"/>
    <property type="match status" value="1"/>
</dbReference>
<reference evidence="7 8" key="1">
    <citation type="submission" date="2017-09" db="EMBL/GenBank/DDBJ databases">
        <title>Depth-based differentiation of microbial function through sediment-hosted aquifers and enrichment of novel symbionts in the deep terrestrial subsurface.</title>
        <authorList>
            <person name="Probst A.J."/>
            <person name="Ladd B."/>
            <person name="Jarett J.K."/>
            <person name="Geller-Mcgrath D.E."/>
            <person name="Sieber C.M."/>
            <person name="Emerson J.B."/>
            <person name="Anantharaman K."/>
            <person name="Thomas B.C."/>
            <person name="Malmstrom R."/>
            <person name="Stieglmeier M."/>
            <person name="Klingl A."/>
            <person name="Woyke T."/>
            <person name="Ryan C.M."/>
            <person name="Banfield J.F."/>
        </authorList>
    </citation>
    <scope>NUCLEOTIDE SEQUENCE [LARGE SCALE GENOMIC DNA]</scope>
    <source>
        <strain evidence="7">CG11_big_fil_rev_8_21_14_0_20_44_10</strain>
    </source>
</reference>
<dbReference type="InterPro" id="IPR000630">
    <property type="entry name" value="Ribosomal_uS8"/>
</dbReference>
<dbReference type="NCBIfam" id="NF001109">
    <property type="entry name" value="PRK00136.1"/>
    <property type="match status" value="1"/>
</dbReference>
<keyword evidence="3 5" id="KW-0687">Ribonucleoprotein</keyword>
<dbReference type="PROSITE" id="PS00053">
    <property type="entry name" value="RIBOSOMAL_S8"/>
    <property type="match status" value="1"/>
</dbReference>
<dbReference type="GO" id="GO:0006412">
    <property type="term" value="P:translation"/>
    <property type="evidence" value="ECO:0007669"/>
    <property type="project" value="UniProtKB-UniRule"/>
</dbReference>
<dbReference type="GO" id="GO:0005840">
    <property type="term" value="C:ribosome"/>
    <property type="evidence" value="ECO:0007669"/>
    <property type="project" value="UniProtKB-KW"/>
</dbReference>
<evidence type="ECO:0000256" key="3">
    <source>
        <dbReference type="ARBA" id="ARBA00023274"/>
    </source>
</evidence>
<dbReference type="GO" id="GO:0019843">
    <property type="term" value="F:rRNA binding"/>
    <property type="evidence" value="ECO:0007669"/>
    <property type="project" value="UniProtKB-UniRule"/>
</dbReference>
<sequence length="128" mass="14222">MDPIADMLIRIKNAQAVGHQTVKVPFSKLKLSLAQILEKEGFVGKIEKKGKDIQKYIKIDLKYEDGQAVIGGVKRMSRPGQRLYVTKNEIHSVKQGYGMAVISTSKGLMTDKEARKAGVGGELFCEIW</sequence>
<organism evidence="7 8">
    <name type="scientific">Candidatus Portnoybacteria bacterium CG11_big_fil_rev_8_21_14_0_20_44_10</name>
    <dbReference type="NCBI Taxonomy" id="1974818"/>
    <lineage>
        <taxon>Bacteria</taxon>
        <taxon>Candidatus Portnoyibacteriota</taxon>
    </lineage>
</organism>
<dbReference type="GO" id="GO:1990904">
    <property type="term" value="C:ribonucleoprotein complex"/>
    <property type="evidence" value="ECO:0007669"/>
    <property type="project" value="UniProtKB-KW"/>
</dbReference>
<dbReference type="EMBL" id="PCVN01000027">
    <property type="protein sequence ID" value="PIQ74662.1"/>
    <property type="molecule type" value="Genomic_DNA"/>
</dbReference>
<comment type="caution">
    <text evidence="7">The sequence shown here is derived from an EMBL/GenBank/DDBJ whole genome shotgun (WGS) entry which is preliminary data.</text>
</comment>
<keyword evidence="2 5" id="KW-0689">Ribosomal protein</keyword>
<dbReference type="PANTHER" id="PTHR11758">
    <property type="entry name" value="40S RIBOSOMAL PROTEIN S15A"/>
    <property type="match status" value="1"/>
</dbReference>